<reference evidence="3" key="2">
    <citation type="submission" date="2020-09" db="EMBL/GenBank/DDBJ databases">
        <authorList>
            <person name="Sun Q."/>
            <person name="Ohkuma M."/>
        </authorList>
    </citation>
    <scope>NUCLEOTIDE SEQUENCE</scope>
    <source>
        <strain evidence="3">JCM 4637</strain>
    </source>
</reference>
<feature type="region of interest" description="Disordered" evidence="1">
    <location>
        <begin position="27"/>
        <end position="59"/>
    </location>
</feature>
<evidence type="ECO:0000313" key="4">
    <source>
        <dbReference type="Proteomes" id="UP000638353"/>
    </source>
</evidence>
<comment type="caution">
    <text evidence="3">The sequence shown here is derived from an EMBL/GenBank/DDBJ whole genome shotgun (WGS) entry which is preliminary data.</text>
</comment>
<dbReference type="Proteomes" id="UP000638353">
    <property type="component" value="Unassembled WGS sequence"/>
</dbReference>
<organism evidence="3 4">
    <name type="scientific">Streptomyces finlayi</name>
    <dbReference type="NCBI Taxonomy" id="67296"/>
    <lineage>
        <taxon>Bacteria</taxon>
        <taxon>Bacillati</taxon>
        <taxon>Actinomycetota</taxon>
        <taxon>Actinomycetes</taxon>
        <taxon>Kitasatosporales</taxon>
        <taxon>Streptomycetaceae</taxon>
        <taxon>Streptomyces</taxon>
    </lineage>
</organism>
<accession>A0A918X9H7</accession>
<dbReference type="AlphaFoldDB" id="A0A918X9H7"/>
<keyword evidence="2" id="KW-0732">Signal</keyword>
<evidence type="ECO:0000313" key="3">
    <source>
        <dbReference type="EMBL" id="GHD19635.1"/>
    </source>
</evidence>
<feature type="compositionally biased region" description="Low complexity" evidence="1">
    <location>
        <begin position="27"/>
        <end position="52"/>
    </location>
</feature>
<proteinExistence type="predicted"/>
<gene>
    <name evidence="3" type="ORF">GCM10010334_83500</name>
</gene>
<reference evidence="3" key="1">
    <citation type="journal article" date="2014" name="Int. J. Syst. Evol. Microbiol.">
        <title>Complete genome sequence of Corynebacterium casei LMG S-19264T (=DSM 44701T), isolated from a smear-ripened cheese.</title>
        <authorList>
            <consortium name="US DOE Joint Genome Institute (JGI-PGF)"/>
            <person name="Walter F."/>
            <person name="Albersmeier A."/>
            <person name="Kalinowski J."/>
            <person name="Ruckert C."/>
        </authorList>
    </citation>
    <scope>NUCLEOTIDE SEQUENCE</scope>
    <source>
        <strain evidence="3">JCM 4637</strain>
    </source>
</reference>
<dbReference type="EMBL" id="BMVC01000035">
    <property type="protein sequence ID" value="GHD19635.1"/>
    <property type="molecule type" value="Genomic_DNA"/>
</dbReference>
<protein>
    <submittedName>
        <fullName evidence="3">Uncharacterized protein</fullName>
    </submittedName>
</protein>
<name>A0A918X9H7_9ACTN</name>
<feature type="signal peptide" evidence="2">
    <location>
        <begin position="1"/>
        <end position="30"/>
    </location>
</feature>
<evidence type="ECO:0000256" key="1">
    <source>
        <dbReference type="SAM" id="MobiDB-lite"/>
    </source>
</evidence>
<feature type="chain" id="PRO_5036884614" evidence="2">
    <location>
        <begin position="31"/>
        <end position="59"/>
    </location>
</feature>
<evidence type="ECO:0000256" key="2">
    <source>
        <dbReference type="SAM" id="SignalP"/>
    </source>
</evidence>
<sequence length="59" mass="5840">MKQAKIIARVAVAVAGAAMVALGNTVPAAADTPTSPTTATVVVRPVPQSPVVNNDTGWG</sequence>